<dbReference type="NCBIfam" id="NF040772">
    <property type="entry name" value="double_cubane"/>
    <property type="match status" value="1"/>
</dbReference>
<keyword evidence="3" id="KW-0408">Iron</keyword>
<protein>
    <submittedName>
        <fullName evidence="4">2-hydroxyacyl-CoA dehydratase</fullName>
    </submittedName>
</protein>
<dbReference type="InterPro" id="IPR010327">
    <property type="entry name" value="FldB/FldC_alpha/beta"/>
</dbReference>
<evidence type="ECO:0000313" key="5">
    <source>
        <dbReference type="Proteomes" id="UP000660021"/>
    </source>
</evidence>
<proteinExistence type="inferred from homology"/>
<evidence type="ECO:0000256" key="1">
    <source>
        <dbReference type="ARBA" id="ARBA00001966"/>
    </source>
</evidence>
<dbReference type="RefSeq" id="WP_186964109.1">
    <property type="nucleotide sequence ID" value="NZ_JACOPR010000008.1"/>
</dbReference>
<evidence type="ECO:0000313" key="4">
    <source>
        <dbReference type="EMBL" id="MBC5731569.1"/>
    </source>
</evidence>
<sequence>MEKNALRLPAGFESYQEARQAGFLRMKQLKELGARVIGLFCSYVPIELVYAAGAIPVGLCASSEEPIAAAEANLPRNLCPLIKASYGFALTDTCPYFYFSDLVVAETTCDGKKKMFELLGEIKETYVMQLPHSRDAAALAFWKEQIIAFQKKLEDFYGITITEEDIRAAIRRKNRERDVMLRYLELGKLNPAPISGYEMGTQIDVGSFSFDLEERCKNVEARTAQVLADWEANYKGKQSDRPRLLLTGCPNAGVREKIIRTVEEMGADVVAFDTCSGTREKVEKVDESNPDVYEALARKYLNINCSVMSPNDSRRGYIGEMIDEYAIDGVLEIILQSCHTYDVESYFIKRFVTQEKGLPYLNIETDYSQSDKGQINTRLAAFLETIEK</sequence>
<dbReference type="PANTHER" id="PTHR30548">
    <property type="entry name" value="2-HYDROXYGLUTARYL-COA DEHYDRATASE, D-COMPONENT-RELATED"/>
    <property type="match status" value="1"/>
</dbReference>
<keyword evidence="3" id="KW-0411">Iron-sulfur</keyword>
<dbReference type="EMBL" id="JACOPR010000008">
    <property type="protein sequence ID" value="MBC5731569.1"/>
    <property type="molecule type" value="Genomic_DNA"/>
</dbReference>
<dbReference type="Gene3D" id="3.40.50.11900">
    <property type="match status" value="1"/>
</dbReference>
<evidence type="ECO:0000256" key="2">
    <source>
        <dbReference type="ARBA" id="ARBA00005806"/>
    </source>
</evidence>
<keyword evidence="3" id="KW-0479">Metal-binding</keyword>
<dbReference type="InterPro" id="IPR047678">
    <property type="entry name" value="YjiM-like"/>
</dbReference>
<evidence type="ECO:0000256" key="3">
    <source>
        <dbReference type="ARBA" id="ARBA00023014"/>
    </source>
</evidence>
<gene>
    <name evidence="4" type="ORF">H8S34_12140</name>
</gene>
<comment type="cofactor">
    <cofactor evidence="1">
        <name>[4Fe-4S] cluster</name>
        <dbReference type="ChEBI" id="CHEBI:49883"/>
    </cofactor>
</comment>
<dbReference type="Gene3D" id="3.40.50.11890">
    <property type="match status" value="1"/>
</dbReference>
<dbReference type="Pfam" id="PF06050">
    <property type="entry name" value="HGD-D"/>
    <property type="match status" value="1"/>
</dbReference>
<comment type="similarity">
    <text evidence="2">Belongs to the FldB/FldC dehydratase alpha/beta subunit family.</text>
</comment>
<keyword evidence="5" id="KW-1185">Reference proteome</keyword>
<reference evidence="4 5" key="1">
    <citation type="submission" date="2020-08" db="EMBL/GenBank/DDBJ databases">
        <title>Genome public.</title>
        <authorList>
            <person name="Liu C."/>
            <person name="Sun Q."/>
        </authorList>
    </citation>
    <scope>NUCLEOTIDE SEQUENCE [LARGE SCALE GENOMIC DNA]</scope>
    <source>
        <strain evidence="4 5">New-38</strain>
    </source>
</reference>
<accession>A0ABR7HVN6</accession>
<name>A0ABR7HVN6_9FIRM</name>
<dbReference type="Proteomes" id="UP000660021">
    <property type="component" value="Unassembled WGS sequence"/>
</dbReference>
<dbReference type="Gene3D" id="1.20.1270.370">
    <property type="match status" value="1"/>
</dbReference>
<organism evidence="4 5">
    <name type="scientific">Pseudoflavonifractor hominis</name>
    <dbReference type="NCBI Taxonomy" id="2763059"/>
    <lineage>
        <taxon>Bacteria</taxon>
        <taxon>Bacillati</taxon>
        <taxon>Bacillota</taxon>
        <taxon>Clostridia</taxon>
        <taxon>Eubacteriales</taxon>
        <taxon>Oscillospiraceae</taxon>
        <taxon>Pseudoflavonifractor</taxon>
    </lineage>
</organism>
<dbReference type="PANTHER" id="PTHR30548:SF6">
    <property type="entry name" value="DEHYDRATASE SUBUNIT YJIM-RELATED"/>
    <property type="match status" value="1"/>
</dbReference>
<comment type="caution">
    <text evidence="4">The sequence shown here is derived from an EMBL/GenBank/DDBJ whole genome shotgun (WGS) entry which is preliminary data.</text>
</comment>